<organism evidence="1 2">
    <name type="scientific">Acidisoma silvae</name>
    <dbReference type="NCBI Taxonomy" id="2802396"/>
    <lineage>
        <taxon>Bacteria</taxon>
        <taxon>Pseudomonadati</taxon>
        <taxon>Pseudomonadota</taxon>
        <taxon>Alphaproteobacteria</taxon>
        <taxon>Acetobacterales</taxon>
        <taxon>Acidocellaceae</taxon>
        <taxon>Acidisoma</taxon>
    </lineage>
</organism>
<reference evidence="1" key="1">
    <citation type="journal article" date="2021" name="Microorganisms">
        <title>Acidisoma silvae sp. nov. and Acidisomacellulosilytica sp. nov., Two Acidophilic Bacteria Isolated from Decaying Wood, Hydrolyzing Cellulose and Producing Poly-3-hydroxybutyrate.</title>
        <authorList>
            <person name="Mieszkin S."/>
            <person name="Pouder E."/>
            <person name="Uroz S."/>
            <person name="Simon-Colin C."/>
            <person name="Alain K."/>
        </authorList>
    </citation>
    <scope>NUCLEOTIDE SEQUENCE</scope>
    <source>
        <strain evidence="1">HW T2.11</strain>
    </source>
</reference>
<sequence length="148" mass="16201">MKTGRDHQRGRLYTWEQQAVAPHDGTVIMRDQAQGMVDAIWADIGLRYPPKIAALPAQAKTLIGRADRLTIELAPRVPSWCLLHELAHSITSTVEGESDGHGAQFLAAYVFLLARYLRLDQHKLRASAGRAGLAVGSEFCVSQPDSGL</sequence>
<accession>A0A963YUC5</accession>
<evidence type="ECO:0000313" key="2">
    <source>
        <dbReference type="Proteomes" id="UP000708298"/>
    </source>
</evidence>
<reference evidence="1" key="2">
    <citation type="submission" date="2021-01" db="EMBL/GenBank/DDBJ databases">
        <authorList>
            <person name="Mieszkin S."/>
            <person name="Pouder E."/>
            <person name="Alain K."/>
        </authorList>
    </citation>
    <scope>NUCLEOTIDE SEQUENCE</scope>
    <source>
        <strain evidence="1">HW T2.11</strain>
    </source>
</reference>
<dbReference type="Proteomes" id="UP000708298">
    <property type="component" value="Unassembled WGS sequence"/>
</dbReference>
<dbReference type="AlphaFoldDB" id="A0A963YUC5"/>
<evidence type="ECO:0000313" key="1">
    <source>
        <dbReference type="EMBL" id="MCB8877061.1"/>
    </source>
</evidence>
<comment type="caution">
    <text evidence="1">The sequence shown here is derived from an EMBL/GenBank/DDBJ whole genome shotgun (WGS) entry which is preliminary data.</text>
</comment>
<dbReference type="EMBL" id="JAESVB010000010">
    <property type="protein sequence ID" value="MCB8877061.1"/>
    <property type="molecule type" value="Genomic_DNA"/>
</dbReference>
<name>A0A963YUC5_9PROT</name>
<keyword evidence="2" id="KW-1185">Reference proteome</keyword>
<protein>
    <submittedName>
        <fullName evidence="1">Uncharacterized protein</fullName>
    </submittedName>
</protein>
<gene>
    <name evidence="1" type="ORF">ASILVAE211_17840</name>
</gene>
<proteinExistence type="predicted"/>